<evidence type="ECO:0000256" key="7">
    <source>
        <dbReference type="SAM" id="MobiDB-lite"/>
    </source>
</evidence>
<evidence type="ECO:0000256" key="6">
    <source>
        <dbReference type="PROSITE-ProRule" id="PRU01240"/>
    </source>
</evidence>
<dbReference type="PROSITE" id="PS51892">
    <property type="entry name" value="SUBTILASE"/>
    <property type="match status" value="1"/>
</dbReference>
<sequence length="1231" mass="132815">MDPALSKLVSGGAADDEVRVLIRLRDPARTPDLARIVSRFGDVVTARVPRGSITRLWADDTTWSVKAPHAYAPEVESLTEEGPGAATTTVPTAYTGHGVVLGVADWGCDFAHPDLRNADGTTRLLALWDQRPAAPGGAQPYGYGRIHDADRINAALARPDPYRALGYHPADFDYGAGAHGSHTISLAAGNGRGGGPRGVAPSAALVFVNLRKGETRPLGDSVELLESIDFIHRIAGRPCVISLSLGRHAGEHTGCTLVERAMDHLLAVTPGLAIVQSCGNYYQRRAHASWLLRRGETRSFAVRADSADRTTNEVDIWYEGRDTLTVEVTAPDGSQRCVVRQGEQATLTAEDRQIARVYHRACDPNNGDHQCAVFLEPHAGEGDWTIALHAEDVVDGRVHAWIERDGGCRSCQSHFDREDSDPRTTTGSIANGFRTIVVGAYDALQSDRPRAPFSSVGPTRDHRDKPDLVAPGVQVLGARSQPRDGDRNSLYVGMSGTSMAAPQVAGAVALLFEAAGRLLPIDETRRLLLAGCDPPSKDTQGLGSGYLNVEQSLAHLFAQEPTVNPIPSGLGAADLFDAYAVRRSGPGNFDVIGAPREPLQVPLRAGDLVITSPRGIPYASVSVLAGPDVLTHPQAGRGRPPGRYVAVLDGPARLVADLGGTLLPYTLILRSREDAESEPGLWVPRAERVPHAKSAGLSHVRTAPWRLVMHTIEAEPSVDGFRAMVARHPSPAHLWAMPSADLLLQVIPLDRAAYALKHPSGTVETNRSRAVQVEIWGNAANMANAPRETLDWLAERVLRPVAELVPLNLLNVKATGGRECYGARAACRMSDAEWAAFDGVCGHQHVPNNSHWDPGRLDLGYLARRAGSPAAEAETVDDAERTTASAAARLEWLDLSTTTGGDGAAHLYYLASGPPGGGGSTFRLRVTNTNTVSNFRNPRLKVRLLADDPSGKPVVIPLGGQGDKPWKIIRSEEVPDESSRVIELELDRATRWKAYDPDSPRRWIEVEYHWYEGGLGGYVAHYTATRLSFFLVAPFELLAGRKRFVEDRPLDDPAQYRGYWRLLWANADPRPATYTLSIEASASLARSGEISVTTATTLTRAKEESHTITDTAELSAGFSVQSMLTLGQKFGTSVSSGVRWNETLAKALTTVASRSRTFTQGHTERFQTSGTIPAAPPGREQVLYAYPILGLYEVPVVIYGGANGLGQATTRKTDVVPVVWLRGWGAKVELL</sequence>
<keyword evidence="3 6" id="KW-0378">Hydrolase</keyword>
<dbReference type="Gene3D" id="3.40.50.200">
    <property type="entry name" value="Peptidase S8/S53 domain"/>
    <property type="match status" value="1"/>
</dbReference>
<feature type="region of interest" description="Disordered" evidence="7">
    <location>
        <begin position="448"/>
        <end position="472"/>
    </location>
</feature>
<evidence type="ECO:0000256" key="1">
    <source>
        <dbReference type="ARBA" id="ARBA00011073"/>
    </source>
</evidence>
<evidence type="ECO:0000259" key="8">
    <source>
        <dbReference type="Pfam" id="PF00082"/>
    </source>
</evidence>
<gene>
    <name evidence="9" type="ORF">HNR40_001841</name>
</gene>
<keyword evidence="4 6" id="KW-0720">Serine protease</keyword>
<proteinExistence type="inferred from homology"/>
<name>A0A7W8EFE0_9ACTN</name>
<dbReference type="InterPro" id="IPR000209">
    <property type="entry name" value="Peptidase_S8/S53_dom"/>
</dbReference>
<evidence type="ECO:0000313" key="9">
    <source>
        <dbReference type="EMBL" id="MBB5076377.1"/>
    </source>
</evidence>
<evidence type="ECO:0000313" key="10">
    <source>
        <dbReference type="Proteomes" id="UP000568380"/>
    </source>
</evidence>
<dbReference type="Gene3D" id="2.60.120.1290">
    <property type="match status" value="1"/>
</dbReference>
<dbReference type="PROSITE" id="PS00138">
    <property type="entry name" value="SUBTILASE_SER"/>
    <property type="match status" value="1"/>
</dbReference>
<dbReference type="PANTHER" id="PTHR43806">
    <property type="entry name" value="PEPTIDASE S8"/>
    <property type="match status" value="1"/>
</dbReference>
<comment type="similarity">
    <text evidence="1 6">Belongs to the peptidase S8 family.</text>
</comment>
<dbReference type="Proteomes" id="UP000568380">
    <property type="component" value="Unassembled WGS sequence"/>
</dbReference>
<feature type="domain" description="Peptidase S8/S53" evidence="8">
    <location>
        <begin position="96"/>
        <end position="282"/>
    </location>
</feature>
<dbReference type="RefSeq" id="WP_184959811.1">
    <property type="nucleotide sequence ID" value="NZ_JACHIN010000002.1"/>
</dbReference>
<feature type="domain" description="Peptidase S8/S53" evidence="8">
    <location>
        <begin position="434"/>
        <end position="528"/>
    </location>
</feature>
<dbReference type="Pfam" id="PF00082">
    <property type="entry name" value="Peptidase_S8"/>
    <property type="match status" value="2"/>
</dbReference>
<dbReference type="InterPro" id="IPR036852">
    <property type="entry name" value="Peptidase_S8/S53_dom_sf"/>
</dbReference>
<protein>
    <submittedName>
        <fullName evidence="9">Subtilisin family serine protease</fullName>
    </submittedName>
</protein>
<dbReference type="InterPro" id="IPR050131">
    <property type="entry name" value="Peptidase_S8_subtilisin-like"/>
</dbReference>
<dbReference type="SUPFAM" id="SSF52743">
    <property type="entry name" value="Subtilisin-like"/>
    <property type="match status" value="1"/>
</dbReference>
<evidence type="ECO:0000256" key="5">
    <source>
        <dbReference type="PIRSR" id="PIRSR615500-1"/>
    </source>
</evidence>
<feature type="active site" description="Charge relay system" evidence="5 6">
    <location>
        <position position="498"/>
    </location>
</feature>
<dbReference type="AlphaFoldDB" id="A0A7W8EFE0"/>
<feature type="active site" description="Charge relay system" evidence="5 6">
    <location>
        <position position="105"/>
    </location>
</feature>
<dbReference type="InterPro" id="IPR015500">
    <property type="entry name" value="Peptidase_S8_subtilisin-rel"/>
</dbReference>
<evidence type="ECO:0000256" key="3">
    <source>
        <dbReference type="ARBA" id="ARBA00022801"/>
    </source>
</evidence>
<keyword evidence="2 6" id="KW-0645">Protease</keyword>
<feature type="active site" description="Charge relay system" evidence="5 6">
    <location>
        <position position="179"/>
    </location>
</feature>
<accession>A0A7W8EFE0</accession>
<dbReference type="PANTHER" id="PTHR43806:SF11">
    <property type="entry name" value="CEREVISIN-RELATED"/>
    <property type="match status" value="1"/>
</dbReference>
<keyword evidence="10" id="KW-1185">Reference proteome</keyword>
<comment type="caution">
    <text evidence="9">The sequence shown here is derived from an EMBL/GenBank/DDBJ whole genome shotgun (WGS) entry which is preliminary data.</text>
</comment>
<dbReference type="GO" id="GO:0006508">
    <property type="term" value="P:proteolysis"/>
    <property type="evidence" value="ECO:0007669"/>
    <property type="project" value="UniProtKB-KW"/>
</dbReference>
<evidence type="ECO:0000256" key="2">
    <source>
        <dbReference type="ARBA" id="ARBA00022670"/>
    </source>
</evidence>
<dbReference type="PRINTS" id="PR00723">
    <property type="entry name" value="SUBTILISIN"/>
</dbReference>
<evidence type="ECO:0000256" key="4">
    <source>
        <dbReference type="ARBA" id="ARBA00022825"/>
    </source>
</evidence>
<organism evidence="9 10">
    <name type="scientific">Nonomuraea endophytica</name>
    <dbReference type="NCBI Taxonomy" id="714136"/>
    <lineage>
        <taxon>Bacteria</taxon>
        <taxon>Bacillati</taxon>
        <taxon>Actinomycetota</taxon>
        <taxon>Actinomycetes</taxon>
        <taxon>Streptosporangiales</taxon>
        <taxon>Streptosporangiaceae</taxon>
        <taxon>Nonomuraea</taxon>
    </lineage>
</organism>
<dbReference type="GO" id="GO:0004252">
    <property type="term" value="F:serine-type endopeptidase activity"/>
    <property type="evidence" value="ECO:0007669"/>
    <property type="project" value="UniProtKB-UniRule"/>
</dbReference>
<dbReference type="EMBL" id="JACHIN010000002">
    <property type="protein sequence ID" value="MBB5076377.1"/>
    <property type="molecule type" value="Genomic_DNA"/>
</dbReference>
<reference evidence="9 10" key="1">
    <citation type="submission" date="2020-08" db="EMBL/GenBank/DDBJ databases">
        <title>Genomic Encyclopedia of Type Strains, Phase IV (KMG-IV): sequencing the most valuable type-strain genomes for metagenomic binning, comparative biology and taxonomic classification.</title>
        <authorList>
            <person name="Goeker M."/>
        </authorList>
    </citation>
    <scope>NUCLEOTIDE SEQUENCE [LARGE SCALE GENOMIC DNA]</scope>
    <source>
        <strain evidence="9 10">DSM 45385</strain>
    </source>
</reference>
<dbReference type="InterPro" id="IPR023828">
    <property type="entry name" value="Peptidase_S8_Ser-AS"/>
</dbReference>